<sequence length="275" mass="30271">EGSAGKGRVILIHLSPDRAFLLGTADEKVSATLLVENLLSYLQKVRVGTAPEVTLTERVLRGVVFEDADGDGRKGAGEKTHPRAEVTDGAALVKTDAQGRYSLPLDVYSEFVWLHADFAKYKGPLWRRIQPGESRLDIGLVRRETPFGHTPRIAYLVDFGRDVKPTDKTDPELIFMLGEIARLERKADVLVICGDAPACELRAEILRKHPPPCEVIHGFVPTSGAEDVIAERDAFRRALGPCPVRLVLGSSGFGVLQSEVLRWLRAVDVTPSFRK</sequence>
<proteinExistence type="predicted"/>
<protein>
    <submittedName>
        <fullName evidence="1">Uncharacterized protein</fullName>
    </submittedName>
</protein>
<dbReference type="EMBL" id="BARS01019140">
    <property type="protein sequence ID" value="GAF87698.1"/>
    <property type="molecule type" value="Genomic_DNA"/>
</dbReference>
<name>X0T2H7_9ZZZZ</name>
<feature type="non-terminal residue" evidence="1">
    <location>
        <position position="1"/>
    </location>
</feature>
<feature type="non-terminal residue" evidence="1">
    <location>
        <position position="275"/>
    </location>
</feature>
<reference evidence="1" key="1">
    <citation type="journal article" date="2014" name="Front. Microbiol.">
        <title>High frequency of phylogenetically diverse reductive dehalogenase-homologous genes in deep subseafloor sedimentary metagenomes.</title>
        <authorList>
            <person name="Kawai M."/>
            <person name="Futagami T."/>
            <person name="Toyoda A."/>
            <person name="Takaki Y."/>
            <person name="Nishi S."/>
            <person name="Hori S."/>
            <person name="Arai W."/>
            <person name="Tsubouchi T."/>
            <person name="Morono Y."/>
            <person name="Uchiyama I."/>
            <person name="Ito T."/>
            <person name="Fujiyama A."/>
            <person name="Inagaki F."/>
            <person name="Takami H."/>
        </authorList>
    </citation>
    <scope>NUCLEOTIDE SEQUENCE</scope>
    <source>
        <strain evidence="1">Expedition CK06-06</strain>
    </source>
</reference>
<dbReference type="AlphaFoldDB" id="X0T2H7"/>
<evidence type="ECO:0000313" key="1">
    <source>
        <dbReference type="EMBL" id="GAF87698.1"/>
    </source>
</evidence>
<accession>X0T2H7</accession>
<organism evidence="1">
    <name type="scientific">marine sediment metagenome</name>
    <dbReference type="NCBI Taxonomy" id="412755"/>
    <lineage>
        <taxon>unclassified sequences</taxon>
        <taxon>metagenomes</taxon>
        <taxon>ecological metagenomes</taxon>
    </lineage>
</organism>
<gene>
    <name evidence="1" type="ORF">S01H1_31051</name>
</gene>
<comment type="caution">
    <text evidence="1">The sequence shown here is derived from an EMBL/GenBank/DDBJ whole genome shotgun (WGS) entry which is preliminary data.</text>
</comment>